<dbReference type="GO" id="GO:0036038">
    <property type="term" value="C:MKS complex"/>
    <property type="evidence" value="ECO:0007669"/>
    <property type="project" value="TreeGrafter"/>
</dbReference>
<organism evidence="6 7">
    <name type="scientific">Leptomonas pyrrhocoris</name>
    <name type="common">Firebug parasite</name>
    <dbReference type="NCBI Taxonomy" id="157538"/>
    <lineage>
        <taxon>Eukaryota</taxon>
        <taxon>Discoba</taxon>
        <taxon>Euglenozoa</taxon>
        <taxon>Kinetoplastea</taxon>
        <taxon>Metakinetoplastina</taxon>
        <taxon>Trypanosomatida</taxon>
        <taxon>Trypanosomatidae</taxon>
        <taxon>Leishmaniinae</taxon>
        <taxon>Leptomonas</taxon>
    </lineage>
</organism>
<keyword evidence="7" id="KW-1185">Reference proteome</keyword>
<name>A0A0M9G6X2_LEPPY</name>
<dbReference type="VEuPathDB" id="TriTrypDB:LpyrH10_03_1800"/>
<dbReference type="OMA" id="RDHQPNR"/>
<comment type="caution">
    <text evidence="6">The sequence shown here is derived from an EMBL/GenBank/DDBJ whole genome shotgun (WGS) entry which is preliminary data.</text>
</comment>
<dbReference type="PANTHER" id="PTHR12968">
    <property type="entry name" value="B9 DOMAIN-CONTAINING"/>
    <property type="match status" value="1"/>
</dbReference>
<dbReference type="EMBL" id="LGTL01000003">
    <property type="protein sequence ID" value="KPA83820.1"/>
    <property type="molecule type" value="Genomic_DNA"/>
</dbReference>
<sequence>MDFVHFLKSQRYRSRVPLRQLQFTVAVYRAIVVEEANVELLAEVTVPWDGKVCSPRETLDLYKDLTHLTQRPTNSDRELRAGPLAETAPAASTTALGMGPSTSGAAAAVTNEPSSAPNVLALPTPNELIAELQKPPSNFFTRPSREDFIDRAEEDFPVDPPQGPSLLAPIILRQHRRDHQPNRKMFLMWASGDVVVPEKTTSAIAPVDDVRAAENGTSSNVVVSTAALPLFEVDALTWKGVERVMCTLTAEPDEHVFTARPNLNDAHTLFVDAAHIYTFRVTVSKATWAGGPPRRTSAGEIPNGALDAVSAPLDAVLANVRELAQYAEEQYEQLDISKDVVARRLLRQAALLVPPERGRTGPPIVAASGAAAPPAEEGGGRARRASFNYSVSAGAAGERGASVVMGGTSMSAAPRGPGMSGVLLSRSSVMRTGYSLPRGLCQYYLFGTVDRCVGIAESTLFLRCQLVEDGEASTWMYDGLAASSPSAVCEFSSQLAYLSTFVEHECVLDVDHVFNLPFEYNFVGAALPRSPLRLVVSAFTEGAAAAGVQSAVAYACLSLPVATPGRHTMTAAMWAPHKSGVEFLRSALLGGAPSLVDARQAGPPPTHRTGISVKEGLYADSVGRVHLTVNILHHRSHDSA</sequence>
<evidence type="ECO:0000256" key="3">
    <source>
        <dbReference type="ARBA" id="ARBA00022794"/>
    </source>
</evidence>
<dbReference type="Pfam" id="PF07162">
    <property type="entry name" value="B9-C2"/>
    <property type="match status" value="1"/>
</dbReference>
<dbReference type="InterPro" id="IPR010796">
    <property type="entry name" value="C2_B9-type_dom"/>
</dbReference>
<evidence type="ECO:0000256" key="4">
    <source>
        <dbReference type="ARBA" id="ARBA00023212"/>
    </source>
</evidence>
<proteinExistence type="predicted"/>
<dbReference type="RefSeq" id="XP_015662259.1">
    <property type="nucleotide sequence ID" value="XM_015798781.1"/>
</dbReference>
<dbReference type="AlphaFoldDB" id="A0A0M9G6X2"/>
<reference evidence="6 7" key="1">
    <citation type="submission" date="2015-07" db="EMBL/GenBank/DDBJ databases">
        <title>High-quality genome of monoxenous trypanosomatid Leptomonas pyrrhocoris.</title>
        <authorList>
            <person name="Flegontov P."/>
            <person name="Butenko A."/>
            <person name="Firsov S."/>
            <person name="Vlcek C."/>
            <person name="Logacheva M.D."/>
            <person name="Field M."/>
            <person name="Filatov D."/>
            <person name="Flegontova O."/>
            <person name="Gerasimov E."/>
            <person name="Jackson A.P."/>
            <person name="Kelly S."/>
            <person name="Opperdoes F."/>
            <person name="O'Reilly A."/>
            <person name="Votypka J."/>
            <person name="Yurchenko V."/>
            <person name="Lukes J."/>
        </authorList>
    </citation>
    <scope>NUCLEOTIDE SEQUENCE [LARGE SCALE GENOMIC DNA]</scope>
    <source>
        <strain evidence="6">H10</strain>
    </source>
</reference>
<evidence type="ECO:0000313" key="7">
    <source>
        <dbReference type="Proteomes" id="UP000037923"/>
    </source>
</evidence>
<dbReference type="PANTHER" id="PTHR12968:SF5">
    <property type="entry name" value="MECKEL SYNDROME TYPE 1 PROTEIN"/>
    <property type="match status" value="1"/>
</dbReference>
<evidence type="ECO:0000256" key="5">
    <source>
        <dbReference type="ARBA" id="ARBA00023273"/>
    </source>
</evidence>
<gene>
    <name evidence="6" type="ORF">ABB37_02029</name>
</gene>
<comment type="subcellular location">
    <subcellularLocation>
        <location evidence="1">Cytoplasm</location>
        <location evidence="1">Cytoskeleton</location>
        <location evidence="1">Cilium basal body</location>
    </subcellularLocation>
</comment>
<dbReference type="OrthoDB" id="272454at2759"/>
<keyword evidence="4" id="KW-0206">Cytoskeleton</keyword>
<accession>A0A0M9G6X2</accession>
<keyword evidence="2" id="KW-0963">Cytoplasm</keyword>
<evidence type="ECO:0000256" key="1">
    <source>
        <dbReference type="ARBA" id="ARBA00004120"/>
    </source>
</evidence>
<keyword evidence="5" id="KW-0966">Cell projection</keyword>
<evidence type="ECO:0008006" key="8">
    <source>
        <dbReference type="Google" id="ProtNLM"/>
    </source>
</evidence>
<dbReference type="GO" id="GO:0060271">
    <property type="term" value="P:cilium assembly"/>
    <property type="evidence" value="ECO:0007669"/>
    <property type="project" value="TreeGrafter"/>
</dbReference>
<dbReference type="GeneID" id="26902324"/>
<dbReference type="Proteomes" id="UP000037923">
    <property type="component" value="Unassembled WGS sequence"/>
</dbReference>
<protein>
    <recommendedName>
        <fullName evidence="8">Meckel syndrome type 1 protein</fullName>
    </recommendedName>
</protein>
<evidence type="ECO:0000256" key="2">
    <source>
        <dbReference type="ARBA" id="ARBA00022490"/>
    </source>
</evidence>
<evidence type="ECO:0000313" key="6">
    <source>
        <dbReference type="EMBL" id="KPA83820.1"/>
    </source>
</evidence>
<keyword evidence="3" id="KW-0970">Cilium biogenesis/degradation</keyword>